<dbReference type="PANTHER" id="PTHR43155:SF2">
    <property type="entry name" value="CYCLIC DI-GMP PHOSPHODIESTERASE PA4108"/>
    <property type="match status" value="1"/>
</dbReference>
<dbReference type="PROSITE" id="PS51831">
    <property type="entry name" value="HD"/>
    <property type="match status" value="1"/>
</dbReference>
<evidence type="ECO:0000256" key="1">
    <source>
        <dbReference type="SAM" id="Phobius"/>
    </source>
</evidence>
<comment type="caution">
    <text evidence="4">The sequence shown here is derived from an EMBL/GenBank/DDBJ whole genome shotgun (WGS) entry which is preliminary data.</text>
</comment>
<evidence type="ECO:0000313" key="5">
    <source>
        <dbReference type="Proteomes" id="UP000215059"/>
    </source>
</evidence>
<dbReference type="PANTHER" id="PTHR43155">
    <property type="entry name" value="CYCLIC DI-GMP PHOSPHODIESTERASE PA4108-RELATED"/>
    <property type="match status" value="1"/>
</dbReference>
<evidence type="ECO:0000259" key="2">
    <source>
        <dbReference type="PROSITE" id="PS51831"/>
    </source>
</evidence>
<dbReference type="InterPro" id="IPR006675">
    <property type="entry name" value="HDIG_dom"/>
</dbReference>
<gene>
    <name evidence="4" type="ORF">CGZ90_18190</name>
</gene>
<feature type="transmembrane region" description="Helical" evidence="1">
    <location>
        <begin position="123"/>
        <end position="140"/>
    </location>
</feature>
<dbReference type="InterPro" id="IPR037522">
    <property type="entry name" value="HD_GYP_dom"/>
</dbReference>
<dbReference type="RefSeq" id="WP_094253950.1">
    <property type="nucleotide sequence ID" value="NZ_JBHLXL010000004.1"/>
</dbReference>
<evidence type="ECO:0000313" key="4">
    <source>
        <dbReference type="EMBL" id="OYD56281.1"/>
    </source>
</evidence>
<dbReference type="AlphaFoldDB" id="A0A235F4U3"/>
<dbReference type="Pfam" id="PF13487">
    <property type="entry name" value="HD_5"/>
    <property type="match status" value="1"/>
</dbReference>
<organism evidence="4 5">
    <name type="scientific">Fictibacillus aquaticus</name>
    <dbReference type="NCBI Taxonomy" id="2021314"/>
    <lineage>
        <taxon>Bacteria</taxon>
        <taxon>Bacillati</taxon>
        <taxon>Bacillota</taxon>
        <taxon>Bacilli</taxon>
        <taxon>Bacillales</taxon>
        <taxon>Fictibacillaceae</taxon>
        <taxon>Fictibacillus</taxon>
    </lineage>
</organism>
<dbReference type="Gene3D" id="1.10.3210.10">
    <property type="entry name" value="Hypothetical protein af1432"/>
    <property type="match status" value="1"/>
</dbReference>
<dbReference type="CDD" id="cd00077">
    <property type="entry name" value="HDc"/>
    <property type="match status" value="1"/>
</dbReference>
<reference evidence="4 5" key="1">
    <citation type="submission" date="2017-07" db="EMBL/GenBank/DDBJ databases">
        <title>Fictibacillus sp. nov. GDSW-R2A3 Genome sequencing and assembly.</title>
        <authorList>
            <person name="Mayilraj S."/>
        </authorList>
    </citation>
    <scope>NUCLEOTIDE SEQUENCE [LARGE SCALE GENOMIC DNA]</scope>
    <source>
        <strain evidence="4 5">GDSW-R2A3</strain>
    </source>
</reference>
<sequence length="355" mass="40594">MKRNLIIAQTFIMISAITQTLNHVFVQPVDNYYPFILLFTIGFIPAFILNELWPSATKYVFMFNSLYIVCLSYYFIELPVVESAYFFLPVAALLMNDKKVYWAACVSGMIGYLVISDNPADDRWMFVSIYIIFILLLAIVQNRVERNIAEKEAIQQGIKAFSIAVEAKDVYTQGHSRRVAQYSLILAKHMKESIDLAELELTGVLHDIGKISTPDAVLLKEGKLTQQEYDVMKRHPRDGMQLAKSLGFSQRVLNGIMHHHERYDGKGYPYGLAGADIPLYSRILAVADSFDAMTSCRAYRTAMTPWDGKMEIERNKGLMYDPELVEVFKEAYSEMLVVYETNNQRIKELTEAVHS</sequence>
<name>A0A235F4U3_9BACL</name>
<dbReference type="PROSITE" id="PS51832">
    <property type="entry name" value="HD_GYP"/>
    <property type="match status" value="1"/>
</dbReference>
<keyword evidence="5" id="KW-1185">Reference proteome</keyword>
<dbReference type="OrthoDB" id="9759601at2"/>
<dbReference type="NCBIfam" id="TIGR00277">
    <property type="entry name" value="HDIG"/>
    <property type="match status" value="1"/>
</dbReference>
<feature type="domain" description="HD" evidence="2">
    <location>
        <begin position="172"/>
        <end position="293"/>
    </location>
</feature>
<feature type="transmembrane region" description="Helical" evidence="1">
    <location>
        <begin position="65"/>
        <end position="88"/>
    </location>
</feature>
<keyword evidence="1" id="KW-0812">Transmembrane</keyword>
<protein>
    <submittedName>
        <fullName evidence="4">Uncharacterized protein</fullName>
    </submittedName>
</protein>
<dbReference type="Proteomes" id="UP000215059">
    <property type="component" value="Unassembled WGS sequence"/>
</dbReference>
<dbReference type="SMART" id="SM00471">
    <property type="entry name" value="HDc"/>
    <property type="match status" value="1"/>
</dbReference>
<dbReference type="EMBL" id="NOII01000021">
    <property type="protein sequence ID" value="OYD56281.1"/>
    <property type="molecule type" value="Genomic_DNA"/>
</dbReference>
<dbReference type="SUPFAM" id="SSF109604">
    <property type="entry name" value="HD-domain/PDEase-like"/>
    <property type="match status" value="1"/>
</dbReference>
<keyword evidence="1" id="KW-1133">Transmembrane helix</keyword>
<proteinExistence type="predicted"/>
<keyword evidence="1" id="KW-0472">Membrane</keyword>
<dbReference type="InterPro" id="IPR006674">
    <property type="entry name" value="HD_domain"/>
</dbReference>
<accession>A0A235F4U3</accession>
<dbReference type="InterPro" id="IPR003607">
    <property type="entry name" value="HD/PDEase_dom"/>
</dbReference>
<feature type="domain" description="HD-GYP" evidence="3">
    <location>
        <begin position="150"/>
        <end position="344"/>
    </location>
</feature>
<evidence type="ECO:0000259" key="3">
    <source>
        <dbReference type="PROSITE" id="PS51832"/>
    </source>
</evidence>
<feature type="transmembrane region" description="Helical" evidence="1">
    <location>
        <begin position="32"/>
        <end position="53"/>
    </location>
</feature>